<evidence type="ECO:0000313" key="4">
    <source>
        <dbReference type="EMBL" id="MBC5834520.1"/>
    </source>
</evidence>
<evidence type="ECO:0000259" key="3">
    <source>
        <dbReference type="PROSITE" id="PS50930"/>
    </source>
</evidence>
<dbReference type="InterPro" id="IPR011006">
    <property type="entry name" value="CheY-like_superfamily"/>
</dbReference>
<evidence type="ECO:0000313" key="5">
    <source>
        <dbReference type="Proteomes" id="UP000605990"/>
    </source>
</evidence>
<comment type="caution">
    <text evidence="4">The sequence shown here is derived from an EMBL/GenBank/DDBJ whole genome shotgun (WGS) entry which is preliminary data.</text>
</comment>
<dbReference type="SMART" id="SM00448">
    <property type="entry name" value="REC"/>
    <property type="match status" value="1"/>
</dbReference>
<dbReference type="Pfam" id="PF00072">
    <property type="entry name" value="Response_reg"/>
    <property type="match status" value="1"/>
</dbReference>
<protein>
    <submittedName>
        <fullName evidence="4">Response regulator transcription factor</fullName>
    </submittedName>
</protein>
<dbReference type="PROSITE" id="PS50930">
    <property type="entry name" value="HTH_LYTTR"/>
    <property type="match status" value="1"/>
</dbReference>
<dbReference type="Gene3D" id="3.40.50.2300">
    <property type="match status" value="1"/>
</dbReference>
<dbReference type="PROSITE" id="PS50110">
    <property type="entry name" value="RESPONSE_REGULATORY"/>
    <property type="match status" value="1"/>
</dbReference>
<feature type="domain" description="Response regulatory" evidence="2">
    <location>
        <begin position="5"/>
        <end position="118"/>
    </location>
</feature>
<dbReference type="InterPro" id="IPR046947">
    <property type="entry name" value="LytR-like"/>
</dbReference>
<accession>A0ABR7IXM3</accession>
<keyword evidence="1" id="KW-0597">Phosphoprotein</keyword>
<proteinExistence type="predicted"/>
<reference evidence="4 5" key="1">
    <citation type="submission" date="2020-08" db="EMBL/GenBank/DDBJ databases">
        <title>Description of novel Flavobacterium F-408 isolate.</title>
        <authorList>
            <person name="Saticioglu I.B."/>
            <person name="Duman M."/>
            <person name="Altun S."/>
        </authorList>
    </citation>
    <scope>NUCLEOTIDE SEQUENCE [LARGE SCALE GENOMIC DNA]</scope>
    <source>
        <strain evidence="4 5">F-408</strain>
    </source>
</reference>
<organism evidence="4 5">
    <name type="scientific">Flavobacterium bernardetii</name>
    <dbReference type="NCBI Taxonomy" id="2813823"/>
    <lineage>
        <taxon>Bacteria</taxon>
        <taxon>Pseudomonadati</taxon>
        <taxon>Bacteroidota</taxon>
        <taxon>Flavobacteriia</taxon>
        <taxon>Flavobacteriales</taxon>
        <taxon>Flavobacteriaceae</taxon>
        <taxon>Flavobacterium</taxon>
    </lineage>
</organism>
<dbReference type="SMART" id="SM00850">
    <property type="entry name" value="LytTR"/>
    <property type="match status" value="1"/>
</dbReference>
<dbReference type="PANTHER" id="PTHR37299:SF1">
    <property type="entry name" value="STAGE 0 SPORULATION PROTEIN A HOMOLOG"/>
    <property type="match status" value="1"/>
</dbReference>
<dbReference type="PANTHER" id="PTHR37299">
    <property type="entry name" value="TRANSCRIPTIONAL REGULATOR-RELATED"/>
    <property type="match status" value="1"/>
</dbReference>
<dbReference type="Gene3D" id="2.40.50.1020">
    <property type="entry name" value="LytTr DNA-binding domain"/>
    <property type="match status" value="1"/>
</dbReference>
<keyword evidence="5" id="KW-1185">Reference proteome</keyword>
<dbReference type="Pfam" id="PF04397">
    <property type="entry name" value="LytTR"/>
    <property type="match status" value="1"/>
</dbReference>
<evidence type="ECO:0000256" key="1">
    <source>
        <dbReference type="PROSITE-ProRule" id="PRU00169"/>
    </source>
</evidence>
<dbReference type="InterPro" id="IPR001789">
    <property type="entry name" value="Sig_transdc_resp-reg_receiver"/>
</dbReference>
<feature type="modified residue" description="4-aspartylphosphate" evidence="1">
    <location>
        <position position="57"/>
    </location>
</feature>
<sequence>MQQYTCVIIDDEISNLKLLKHFIATFLPNLKIIGEATNVEEGINTINSEKPEILFLDIQLNEKNAFDILNNLDLGEFEIIFVTAFEDYALKAFKYNAIDYVLKPIIIDDLILAVRKCIRRIEEKKSFLIKDHSLIKKKATCSSKFISIASINKVDVIKMEDIVFCKSDGRYTSFYLINNEEIIACKNLGQFEEILDDTLFFRIHHSYIINLNHLILITKNTGYYCEMVNEINLPIAKRRQESLRTFLKSRRNIE</sequence>
<dbReference type="EMBL" id="JACRUN010000003">
    <property type="protein sequence ID" value="MBC5834520.1"/>
    <property type="molecule type" value="Genomic_DNA"/>
</dbReference>
<gene>
    <name evidence="4" type="ORF">H8R27_06435</name>
</gene>
<dbReference type="InterPro" id="IPR007492">
    <property type="entry name" value="LytTR_DNA-bd_dom"/>
</dbReference>
<feature type="domain" description="HTH LytTR-type" evidence="3">
    <location>
        <begin position="146"/>
        <end position="249"/>
    </location>
</feature>
<dbReference type="RefSeq" id="WP_166126894.1">
    <property type="nucleotide sequence ID" value="NZ_JAANOQ010000004.1"/>
</dbReference>
<dbReference type="Proteomes" id="UP000605990">
    <property type="component" value="Unassembled WGS sequence"/>
</dbReference>
<evidence type="ECO:0000259" key="2">
    <source>
        <dbReference type="PROSITE" id="PS50110"/>
    </source>
</evidence>
<name>A0ABR7IXM3_9FLAO</name>
<dbReference type="SUPFAM" id="SSF52172">
    <property type="entry name" value="CheY-like"/>
    <property type="match status" value="1"/>
</dbReference>